<feature type="region of interest" description="Disordered" evidence="1">
    <location>
        <begin position="1"/>
        <end position="29"/>
    </location>
</feature>
<feature type="compositionally biased region" description="Polar residues" evidence="1">
    <location>
        <begin position="1"/>
        <end position="22"/>
    </location>
</feature>
<dbReference type="RefSeq" id="WP_092255933.1">
    <property type="nucleotide sequence ID" value="NZ_CP047199.1"/>
</dbReference>
<reference evidence="3" key="1">
    <citation type="submission" date="2016-10" db="EMBL/GenBank/DDBJ databases">
        <authorList>
            <person name="Varghese N."/>
            <person name="Submissions S."/>
        </authorList>
    </citation>
    <scope>NUCLEOTIDE SEQUENCE [LARGE SCALE GENOMIC DNA]</scope>
    <source>
        <strain evidence="3">DSM 20524</strain>
    </source>
</reference>
<proteinExistence type="predicted"/>
<dbReference type="STRING" id="1121357.SAMN05661109_00576"/>
<gene>
    <name evidence="2" type="ORF">SAMN05661109_00576</name>
</gene>
<sequence length="183" mass="20360">MQDNSASMSNHPSRMRSENTIGDSAHSRRRSKRCGHFLDGHDIHHIRALRSVREGTTWEEATNIRLVDGIIEFDVGGQTKRGWNHDDNDVAWLIATGFPATWSEEFKLLRFTHNNSGYLLGVGRTADPEGCTSDRSDGGLIDSSAGNLTELVYGLIEAAERSQAHKEREALAMELLAGIDREE</sequence>
<evidence type="ECO:0000256" key="1">
    <source>
        <dbReference type="SAM" id="MobiDB-lite"/>
    </source>
</evidence>
<accession>A0A1H9QKT0</accession>
<evidence type="ECO:0000313" key="3">
    <source>
        <dbReference type="Proteomes" id="UP000198929"/>
    </source>
</evidence>
<protein>
    <submittedName>
        <fullName evidence="2">Uncharacterized protein</fullName>
    </submittedName>
</protein>
<dbReference type="Proteomes" id="UP000198929">
    <property type="component" value="Unassembled WGS sequence"/>
</dbReference>
<evidence type="ECO:0000313" key="2">
    <source>
        <dbReference type="EMBL" id="SER60795.1"/>
    </source>
</evidence>
<dbReference type="EMBL" id="FOGQ01000002">
    <property type="protein sequence ID" value="SER60795.1"/>
    <property type="molecule type" value="Genomic_DNA"/>
</dbReference>
<keyword evidence="3" id="KW-1185">Reference proteome</keyword>
<dbReference type="AlphaFoldDB" id="A0A1H9QKT0"/>
<organism evidence="2 3">
    <name type="scientific">Corynebacterium cystitidis DSM 20524</name>
    <dbReference type="NCBI Taxonomy" id="1121357"/>
    <lineage>
        <taxon>Bacteria</taxon>
        <taxon>Bacillati</taxon>
        <taxon>Actinomycetota</taxon>
        <taxon>Actinomycetes</taxon>
        <taxon>Mycobacteriales</taxon>
        <taxon>Corynebacteriaceae</taxon>
        <taxon>Corynebacterium</taxon>
    </lineage>
</organism>
<name>A0A1H9QKT0_9CORY</name>